<proteinExistence type="predicted"/>
<name>A0A507D7H1_9FUNG</name>
<keyword evidence="5" id="KW-0067">ATP-binding</keyword>
<comment type="caution">
    <text evidence="7">The sequence shown here is derived from an EMBL/GenBank/DDBJ whole genome shotgun (WGS) entry which is preliminary data.</text>
</comment>
<dbReference type="PROSITE" id="PS50011">
    <property type="entry name" value="PROTEIN_KINASE_DOM"/>
    <property type="match status" value="1"/>
</dbReference>
<dbReference type="PANTHER" id="PTHR45646:SF11">
    <property type="entry name" value="SERINE_THREONINE-PROTEIN KINASE DOA"/>
    <property type="match status" value="1"/>
</dbReference>
<evidence type="ECO:0000313" key="7">
    <source>
        <dbReference type="EMBL" id="TPX47305.1"/>
    </source>
</evidence>
<dbReference type="GO" id="GO:0005524">
    <property type="term" value="F:ATP binding"/>
    <property type="evidence" value="ECO:0007669"/>
    <property type="project" value="UniProtKB-KW"/>
</dbReference>
<dbReference type="InterPro" id="IPR000719">
    <property type="entry name" value="Prot_kinase_dom"/>
</dbReference>
<dbReference type="PANTHER" id="PTHR45646">
    <property type="entry name" value="SERINE/THREONINE-PROTEIN KINASE DOA-RELATED"/>
    <property type="match status" value="1"/>
</dbReference>
<evidence type="ECO:0000256" key="3">
    <source>
        <dbReference type="ARBA" id="ARBA00022741"/>
    </source>
</evidence>
<dbReference type="SMART" id="SM00220">
    <property type="entry name" value="S_TKc"/>
    <property type="match status" value="1"/>
</dbReference>
<sequence>MPEIESVASLRSGRTQQDNRTENVAYYHHLGPAHTTSTSLLLPLPHRSNNNHLNRLHHQQPLATAPMSNNGSWIANSTLRTQPVHMPNPTATGHIQLQHQMQQQYEIQQQYRSHTYQNQSQYHQPSHLQQHMIQPPIITACPADAYMEPQVATATFIQPYYVAEPVTGTITVKSEEYASRDICLQLFPPSTAVTVKAVPRIPYPASQAINVVESSSSWSDSSDSYEGSMDMPPRTYVEPASAKARLPTPTQQHYMSNLVHSSNHCSISSSTAASNANHRTLQRMPTHPGRHQIPQQHVIATQPIQVAITTRGSKRCRQDAQVVNPINTVMPGSSRQHLSPQRRVAEVIDLTLDDTPEPINKRRRVDTKDVARPMLLTPVSAKASSTVPKELEYHQDDENGYLIIKINDNIHNGRYKILKIRGQGTFGRVVEAWDRQRRQHVAIKIIRSQPKFKNAARGEVKILKHILATDPLNRKRCIHLLEDFFIGEHTCMVFNLLGGSLYDCMRASRFSPFAISQIRHLARQILEATAFLHSEGITHTDLKPENLMLDNKEFELQAISRRNEATQIVLKDTKLTVIDMGSAVFESDYHSSVVATRHYRAPEIVLGIGWTYPCDIFAIGCILAELFTGSVLIPTVDETTPEEHLYMLEVILGKFPSRIMHDASQFFPRGRVDYPKLDTRRERYLDVKSLPKLEKALRPRDQAERQLLDLVRKMLDLDPAARPTAVEALRHPFLC</sequence>
<dbReference type="EMBL" id="QEAM01000080">
    <property type="protein sequence ID" value="TPX47305.1"/>
    <property type="molecule type" value="Genomic_DNA"/>
</dbReference>
<keyword evidence="3" id="KW-0547">Nucleotide-binding</keyword>
<evidence type="ECO:0000256" key="1">
    <source>
        <dbReference type="ARBA" id="ARBA00022527"/>
    </source>
</evidence>
<dbReference type="AlphaFoldDB" id="A0A507D7H1"/>
<organism evidence="7 8">
    <name type="scientific">Synchytrium endobioticum</name>
    <dbReference type="NCBI Taxonomy" id="286115"/>
    <lineage>
        <taxon>Eukaryota</taxon>
        <taxon>Fungi</taxon>
        <taxon>Fungi incertae sedis</taxon>
        <taxon>Chytridiomycota</taxon>
        <taxon>Chytridiomycota incertae sedis</taxon>
        <taxon>Chytridiomycetes</taxon>
        <taxon>Synchytriales</taxon>
        <taxon>Synchytriaceae</taxon>
        <taxon>Synchytrium</taxon>
    </lineage>
</organism>
<dbReference type="OrthoDB" id="3971676at2759"/>
<dbReference type="Pfam" id="PF00069">
    <property type="entry name" value="Pkinase"/>
    <property type="match status" value="1"/>
</dbReference>
<keyword evidence="2" id="KW-0808">Transferase</keyword>
<dbReference type="GO" id="GO:0005634">
    <property type="term" value="C:nucleus"/>
    <property type="evidence" value="ECO:0007669"/>
    <property type="project" value="TreeGrafter"/>
</dbReference>
<evidence type="ECO:0000256" key="4">
    <source>
        <dbReference type="ARBA" id="ARBA00022777"/>
    </source>
</evidence>
<protein>
    <recommendedName>
        <fullName evidence="6">Protein kinase domain-containing protein</fullName>
    </recommendedName>
</protein>
<dbReference type="InterPro" id="IPR011009">
    <property type="entry name" value="Kinase-like_dom_sf"/>
</dbReference>
<gene>
    <name evidence="7" type="ORF">SeLEV6574_g02731</name>
</gene>
<dbReference type="SUPFAM" id="SSF56112">
    <property type="entry name" value="Protein kinase-like (PK-like)"/>
    <property type="match status" value="1"/>
</dbReference>
<reference evidence="7 8" key="1">
    <citation type="journal article" date="2019" name="Sci. Rep.">
        <title>Comparative genomics of chytrid fungi reveal insights into the obligate biotrophic and pathogenic lifestyle of Synchytrium endobioticum.</title>
        <authorList>
            <person name="van de Vossenberg B.T.L.H."/>
            <person name="Warris S."/>
            <person name="Nguyen H.D.T."/>
            <person name="van Gent-Pelzer M.P.E."/>
            <person name="Joly D.L."/>
            <person name="van de Geest H.C."/>
            <person name="Bonants P.J.M."/>
            <person name="Smith D.S."/>
            <person name="Levesque C.A."/>
            <person name="van der Lee T.A.J."/>
        </authorList>
    </citation>
    <scope>NUCLEOTIDE SEQUENCE [LARGE SCALE GENOMIC DNA]</scope>
    <source>
        <strain evidence="7 8">LEV6574</strain>
    </source>
</reference>
<evidence type="ECO:0000259" key="6">
    <source>
        <dbReference type="PROSITE" id="PS50011"/>
    </source>
</evidence>
<accession>A0A507D7H1</accession>
<dbReference type="Proteomes" id="UP000320475">
    <property type="component" value="Unassembled WGS sequence"/>
</dbReference>
<dbReference type="Gene3D" id="3.30.200.20">
    <property type="entry name" value="Phosphorylase Kinase, domain 1"/>
    <property type="match status" value="1"/>
</dbReference>
<evidence type="ECO:0000313" key="8">
    <source>
        <dbReference type="Proteomes" id="UP000320475"/>
    </source>
</evidence>
<dbReference type="Gene3D" id="1.10.510.10">
    <property type="entry name" value="Transferase(Phosphotransferase) domain 1"/>
    <property type="match status" value="1"/>
</dbReference>
<dbReference type="PROSITE" id="PS00108">
    <property type="entry name" value="PROTEIN_KINASE_ST"/>
    <property type="match status" value="1"/>
</dbReference>
<dbReference type="GO" id="GO:0004674">
    <property type="term" value="F:protein serine/threonine kinase activity"/>
    <property type="evidence" value="ECO:0007669"/>
    <property type="project" value="UniProtKB-KW"/>
</dbReference>
<dbReference type="GO" id="GO:0043484">
    <property type="term" value="P:regulation of RNA splicing"/>
    <property type="evidence" value="ECO:0007669"/>
    <property type="project" value="TreeGrafter"/>
</dbReference>
<evidence type="ECO:0000256" key="2">
    <source>
        <dbReference type="ARBA" id="ARBA00022679"/>
    </source>
</evidence>
<keyword evidence="4" id="KW-0418">Kinase</keyword>
<feature type="domain" description="Protein kinase" evidence="6">
    <location>
        <begin position="415"/>
        <end position="734"/>
    </location>
</feature>
<dbReference type="VEuPathDB" id="FungiDB:SeMB42_g04295"/>
<dbReference type="InterPro" id="IPR051175">
    <property type="entry name" value="CLK_kinases"/>
</dbReference>
<evidence type="ECO:0000256" key="5">
    <source>
        <dbReference type="ARBA" id="ARBA00022840"/>
    </source>
</evidence>
<dbReference type="InterPro" id="IPR008271">
    <property type="entry name" value="Ser/Thr_kinase_AS"/>
</dbReference>
<keyword evidence="1" id="KW-0723">Serine/threonine-protein kinase</keyword>